<dbReference type="InterPro" id="IPR001296">
    <property type="entry name" value="Glyco_trans_1"/>
</dbReference>
<dbReference type="SUPFAM" id="SSF53756">
    <property type="entry name" value="UDP-Glycosyltransferase/glycogen phosphorylase"/>
    <property type="match status" value="2"/>
</dbReference>
<dbReference type="eggNOG" id="COG0297">
    <property type="taxonomic scope" value="Bacteria"/>
</dbReference>
<dbReference type="Pfam" id="PF13579">
    <property type="entry name" value="Glyco_trans_4_4"/>
    <property type="match status" value="2"/>
</dbReference>
<organism evidence="4 5">
    <name type="scientific">Thauera aminoaromatica</name>
    <dbReference type="NCBI Taxonomy" id="164330"/>
    <lineage>
        <taxon>Bacteria</taxon>
        <taxon>Pseudomonadati</taxon>
        <taxon>Pseudomonadota</taxon>
        <taxon>Betaproteobacteria</taxon>
        <taxon>Rhodocyclales</taxon>
        <taxon>Zoogloeaceae</taxon>
        <taxon>Thauera</taxon>
    </lineage>
</organism>
<dbReference type="Pfam" id="PF00534">
    <property type="entry name" value="Glycos_transf_1"/>
    <property type="match status" value="1"/>
</dbReference>
<gene>
    <name evidence="4" type="ordered locus">Tmz1t_3271</name>
</gene>
<evidence type="ECO:0000313" key="5">
    <source>
        <dbReference type="Proteomes" id="UP000002186"/>
    </source>
</evidence>
<dbReference type="PANTHER" id="PTHR45947:SF3">
    <property type="entry name" value="SULFOQUINOVOSYL TRANSFERASE SQD2"/>
    <property type="match status" value="1"/>
</dbReference>
<reference evidence="4 5" key="2">
    <citation type="journal article" date="2012" name="Stand. Genomic Sci.">
        <title>Complete genome sequence of Thauera aminoaromatica strain MZ1T.</title>
        <authorList>
            <person name="Jiang K."/>
            <person name="Sanseverino J."/>
            <person name="Chauhan A."/>
            <person name="Lucas S."/>
            <person name="Copeland A."/>
            <person name="Lapidus A."/>
            <person name="Del Rio T.G."/>
            <person name="Dalin E."/>
            <person name="Tice H."/>
            <person name="Bruce D."/>
            <person name="Goodwin L."/>
            <person name="Pitluck S."/>
            <person name="Sims D."/>
            <person name="Brettin T."/>
            <person name="Detter J.C."/>
            <person name="Han C."/>
            <person name="Chang Y.J."/>
            <person name="Larimer F."/>
            <person name="Land M."/>
            <person name="Hauser L."/>
            <person name="Kyrpides N.C."/>
            <person name="Mikhailova N."/>
            <person name="Moser S."/>
            <person name="Jegier P."/>
            <person name="Close D."/>
            <person name="Debruyn J.M."/>
            <person name="Wang Y."/>
            <person name="Layton A.C."/>
            <person name="Allen M.S."/>
            <person name="Sayler G.S."/>
        </authorList>
    </citation>
    <scope>NUCLEOTIDE SEQUENCE [LARGE SCALE GENOMIC DNA]</scope>
    <source>
        <strain evidence="4 5">MZ1T</strain>
    </source>
</reference>
<feature type="domain" description="Glycosyltransferase subfamily 4-like N-terminal" evidence="3">
    <location>
        <begin position="16"/>
        <end position="187"/>
    </location>
</feature>
<keyword evidence="4" id="KW-0808">Transferase</keyword>
<feature type="region of interest" description="Disordered" evidence="1">
    <location>
        <begin position="302"/>
        <end position="375"/>
    </location>
</feature>
<feature type="compositionally biased region" description="Low complexity" evidence="1">
    <location>
        <begin position="311"/>
        <end position="321"/>
    </location>
</feature>
<proteinExistence type="predicted"/>
<feature type="domain" description="Glycosyltransferase subfamily 4-like N-terminal" evidence="3">
    <location>
        <begin position="422"/>
        <end position="563"/>
    </location>
</feature>
<dbReference type="CDD" id="cd03801">
    <property type="entry name" value="GT4_PimA-like"/>
    <property type="match status" value="1"/>
</dbReference>
<reference evidence="5" key="1">
    <citation type="submission" date="2009-05" db="EMBL/GenBank/DDBJ databases">
        <title>Complete sequence of chromosome of Thauera sp. MZ1T.</title>
        <authorList>
            <consortium name="US DOE Joint Genome Institute"/>
            <person name="Lucas S."/>
            <person name="Copeland A."/>
            <person name="Lapidus A."/>
            <person name="Glavina del Rio T."/>
            <person name="Dalin E."/>
            <person name="Tice H."/>
            <person name="Bruce D."/>
            <person name="Goodwin L."/>
            <person name="Pitluck S."/>
            <person name="Sims D."/>
            <person name="Brettin T."/>
            <person name="Detter J.C."/>
            <person name="Han C."/>
            <person name="Larimer F."/>
            <person name="Land M."/>
            <person name="Hauser L."/>
            <person name="Kyrpides N."/>
            <person name="Mikhailova N."/>
            <person name="Sayler G.S."/>
        </authorList>
    </citation>
    <scope>NUCLEOTIDE SEQUENCE [LARGE SCALE GENOMIC DNA]</scope>
    <source>
        <strain evidence="5">MZ1T</strain>
    </source>
</reference>
<evidence type="ECO:0000313" key="4">
    <source>
        <dbReference type="EMBL" id="ACR01866.1"/>
    </source>
</evidence>
<dbReference type="AlphaFoldDB" id="C4KBY5"/>
<dbReference type="eggNOG" id="COG0438">
    <property type="taxonomic scope" value="Bacteria"/>
</dbReference>
<name>C4KBY5_THASP</name>
<evidence type="ECO:0000259" key="2">
    <source>
        <dbReference type="Pfam" id="PF00534"/>
    </source>
</evidence>
<feature type="domain" description="Glycosyl transferase family 1" evidence="2">
    <location>
        <begin position="205"/>
        <end position="277"/>
    </location>
</feature>
<dbReference type="GO" id="GO:0016758">
    <property type="term" value="F:hexosyltransferase activity"/>
    <property type="evidence" value="ECO:0007669"/>
    <property type="project" value="TreeGrafter"/>
</dbReference>
<dbReference type="Proteomes" id="UP000002186">
    <property type="component" value="Chromosome"/>
</dbReference>
<dbReference type="STRING" id="85643.Tmz1t_3271"/>
<dbReference type="Pfam" id="PF13692">
    <property type="entry name" value="Glyco_trans_1_4"/>
    <property type="match status" value="1"/>
</dbReference>
<dbReference type="InterPro" id="IPR028098">
    <property type="entry name" value="Glyco_trans_4-like_N"/>
</dbReference>
<evidence type="ECO:0000259" key="3">
    <source>
        <dbReference type="Pfam" id="PF13579"/>
    </source>
</evidence>
<feature type="compositionally biased region" description="Basic residues" evidence="1">
    <location>
        <begin position="345"/>
        <end position="359"/>
    </location>
</feature>
<sequence>MRILHILDHSIPLHSGYTFRTAAILREQRALGWETFHLTSPKQGETKAMVEEIEGLRFHRTGVPTPASSGIAELRQIRAVQARIEQLAAELRPDILHAHSPVLNAIPAIRAGRKLGIPVVYEIRAFWEDAAVDHGTTTEGSLRYRATKALETWAIKRADHVFTICEGLRADIVGRGIPAAKVTVIPNAVDIESFQLSGDADPALREQLGLAGTTVVGFVGSFYAYEGLDLLLEAFPALLQKRPELRLLLVGGGPQDENLKAQALRLGVADKVVFTGPRAAQGRQPLLRPDRPARLSAPLHATHRARHPAQAARGHGAGSALRRLRRRRPQGADPRRRDRQAVQGRQRRGARRRHRRPARAPRALAGDARGGAAVRRGRAQLDEQRGELHAGVSQPGREASRCGMNFSALRVLLVGPLPPPAGGMANQTRQLAELLRGEGASVEVVQVNAPYRPAWVERLKGVRALFRLLPYLLRLWQAAGRANLMHVMANSGWSWHLFAAPAVWIGWLRGVPVVVNYRGGEAAGFLARSAAVVRATLRRASSLVLPSGFLLEVFARHGMAGRIVSNIVDLERFHPATAPRAAGEGPHLVVARNLEALYGNDTALRAFARLCAAWPAARLSIAGSGPEAAALAALAQELGIAERVRFTGRLDGEQMAALYRDADLMLNPSRVDNMPNAILEALASGLPVVTTDVGGIPFIVTQGHTAMLVPPDDPQAMADAAHKVLADTGLRAALVAAGCAEVQRYRWSSVRAQLLSAYADAIAAKRAT</sequence>
<dbReference type="EMBL" id="CP001281">
    <property type="protein sequence ID" value="ACR01866.1"/>
    <property type="molecule type" value="Genomic_DNA"/>
</dbReference>
<dbReference type="InterPro" id="IPR050194">
    <property type="entry name" value="Glycosyltransferase_grp1"/>
</dbReference>
<accession>C4KBY5</accession>
<dbReference type="KEGG" id="tmz:Tmz1t_3271"/>
<dbReference type="HOGENOM" id="CLU_363666_0_0_4"/>
<dbReference type="PANTHER" id="PTHR45947">
    <property type="entry name" value="SULFOQUINOVOSYL TRANSFERASE SQD2"/>
    <property type="match status" value="1"/>
</dbReference>
<keyword evidence="5" id="KW-1185">Reference proteome</keyword>
<dbReference type="CDD" id="cd03794">
    <property type="entry name" value="GT4_WbuB-like"/>
    <property type="match status" value="1"/>
</dbReference>
<evidence type="ECO:0000256" key="1">
    <source>
        <dbReference type="SAM" id="MobiDB-lite"/>
    </source>
</evidence>
<feature type="compositionally biased region" description="Low complexity" evidence="1">
    <location>
        <begin position="360"/>
        <end position="374"/>
    </location>
</feature>
<dbReference type="CAZy" id="GT4">
    <property type="family name" value="Glycosyltransferase Family 4"/>
</dbReference>
<dbReference type="Gene3D" id="3.40.50.2000">
    <property type="entry name" value="Glycogen Phosphorylase B"/>
    <property type="match status" value="4"/>
</dbReference>
<protein>
    <submittedName>
        <fullName evidence="4">Glycosyl transferase group 1</fullName>
    </submittedName>
</protein>